<dbReference type="STRING" id="2074.BG845_05598"/>
<reference evidence="1 2" key="1">
    <citation type="submission" date="2016-09" db="EMBL/GenBank/DDBJ databases">
        <title>Pseudonocardia autotrophica DSM535, a candidate organism with high potential of specific P450 cytochromes.</title>
        <authorList>
            <person name="Grumaz C."/>
            <person name="Vainshtein Y."/>
            <person name="Kirstahler P."/>
            <person name="Sohn K."/>
        </authorList>
    </citation>
    <scope>NUCLEOTIDE SEQUENCE [LARGE SCALE GENOMIC DNA]</scope>
    <source>
        <strain evidence="1 2">DSM 535</strain>
    </source>
</reference>
<dbReference type="EMBL" id="MIGB01000043">
    <property type="protein sequence ID" value="OSY36083.1"/>
    <property type="molecule type" value="Genomic_DNA"/>
</dbReference>
<dbReference type="AlphaFoldDB" id="A0A1Y2MLC9"/>
<proteinExistence type="predicted"/>
<sequence length="126" mass="14011">MSSVATTQPITIPHRNHHVGDRVTYWCTDTPDGVPLRLVGDVTSTASWTFTVTWDGGHGTARFAHNHEPDTLRPATPADERDALTLTVRATVAADYRRTLAAHPHWPDNIRNVLDQRATDLLGPRR</sequence>
<comment type="caution">
    <text evidence="1">The sequence shown here is derived from an EMBL/GenBank/DDBJ whole genome shotgun (WGS) entry which is preliminary data.</text>
</comment>
<evidence type="ECO:0000313" key="1">
    <source>
        <dbReference type="EMBL" id="OSY36083.1"/>
    </source>
</evidence>
<accession>A0A1Y2MLC9</accession>
<name>A0A1Y2MLC9_PSEAH</name>
<dbReference type="RefSeq" id="WP_085915717.1">
    <property type="nucleotide sequence ID" value="NZ_AP018920.1"/>
</dbReference>
<dbReference type="Proteomes" id="UP000194360">
    <property type="component" value="Unassembled WGS sequence"/>
</dbReference>
<evidence type="ECO:0000313" key="2">
    <source>
        <dbReference type="Proteomes" id="UP000194360"/>
    </source>
</evidence>
<gene>
    <name evidence="1" type="ORF">BG845_05598</name>
</gene>
<keyword evidence="2" id="KW-1185">Reference proteome</keyword>
<organism evidence="1 2">
    <name type="scientific">Pseudonocardia autotrophica</name>
    <name type="common">Amycolata autotrophica</name>
    <name type="synonym">Nocardia autotrophica</name>
    <dbReference type="NCBI Taxonomy" id="2074"/>
    <lineage>
        <taxon>Bacteria</taxon>
        <taxon>Bacillati</taxon>
        <taxon>Actinomycetota</taxon>
        <taxon>Actinomycetes</taxon>
        <taxon>Pseudonocardiales</taxon>
        <taxon>Pseudonocardiaceae</taxon>
        <taxon>Pseudonocardia</taxon>
    </lineage>
</organism>
<protein>
    <submittedName>
        <fullName evidence="1">Uncharacterized protein</fullName>
    </submittedName>
</protein>